<dbReference type="SUPFAM" id="SSF53335">
    <property type="entry name" value="S-adenosyl-L-methionine-dependent methyltransferases"/>
    <property type="match status" value="1"/>
</dbReference>
<evidence type="ECO:0000259" key="7">
    <source>
        <dbReference type="Pfam" id="PF07669"/>
    </source>
</evidence>
<evidence type="ECO:0000256" key="3">
    <source>
        <dbReference type="ARBA" id="ARBA00022679"/>
    </source>
</evidence>
<reference evidence="8" key="1">
    <citation type="journal article" date="2020" name="Nature">
        <title>Giant virus diversity and host interactions through global metagenomics.</title>
        <authorList>
            <person name="Schulz F."/>
            <person name="Roux S."/>
            <person name="Paez-Espino D."/>
            <person name="Jungbluth S."/>
            <person name="Walsh D.A."/>
            <person name="Denef V.J."/>
            <person name="McMahon K.D."/>
            <person name="Konstantinidis K.T."/>
            <person name="Eloe-Fadrosh E.A."/>
            <person name="Kyrpides N.C."/>
            <person name="Woyke T."/>
        </authorList>
    </citation>
    <scope>NUCLEOTIDE SEQUENCE</scope>
    <source>
        <strain evidence="8">GVMAG-M-3300023184-101</strain>
    </source>
</reference>
<comment type="catalytic activity">
    <reaction evidence="5">
        <text>a 2'-deoxyadenosine in DNA + S-adenosyl-L-methionine = an N(6)-methyl-2'-deoxyadenosine in DNA + S-adenosyl-L-homocysteine + H(+)</text>
        <dbReference type="Rhea" id="RHEA:15197"/>
        <dbReference type="Rhea" id="RHEA-COMP:12418"/>
        <dbReference type="Rhea" id="RHEA-COMP:12419"/>
        <dbReference type="ChEBI" id="CHEBI:15378"/>
        <dbReference type="ChEBI" id="CHEBI:57856"/>
        <dbReference type="ChEBI" id="CHEBI:59789"/>
        <dbReference type="ChEBI" id="CHEBI:90615"/>
        <dbReference type="ChEBI" id="CHEBI:90616"/>
        <dbReference type="EC" id="2.1.1.72"/>
    </reaction>
</comment>
<evidence type="ECO:0000256" key="2">
    <source>
        <dbReference type="ARBA" id="ARBA00022603"/>
    </source>
</evidence>
<feature type="domain" description="Type II methyltransferase M.TaqI-like" evidence="7">
    <location>
        <begin position="121"/>
        <end position="187"/>
    </location>
</feature>
<keyword evidence="4" id="KW-0949">S-adenosyl-L-methionine</keyword>
<name>A0A6C0HHR7_9ZZZZ</name>
<feature type="compositionally biased region" description="Basic residues" evidence="6">
    <location>
        <begin position="433"/>
        <end position="446"/>
    </location>
</feature>
<protein>
    <recommendedName>
        <fullName evidence="1">site-specific DNA-methyltransferase (adenine-specific)</fullName>
        <ecNumber evidence="1">2.1.1.72</ecNumber>
    </recommendedName>
</protein>
<dbReference type="GO" id="GO:0006304">
    <property type="term" value="P:DNA modification"/>
    <property type="evidence" value="ECO:0007669"/>
    <property type="project" value="InterPro"/>
</dbReference>
<dbReference type="InterPro" id="IPR011639">
    <property type="entry name" value="MethylTrfase_TaqI-like_dom"/>
</dbReference>
<dbReference type="Gene3D" id="3.40.50.150">
    <property type="entry name" value="Vaccinia Virus protein VP39"/>
    <property type="match status" value="1"/>
</dbReference>
<dbReference type="EC" id="2.1.1.72" evidence="1"/>
<dbReference type="Pfam" id="PF07669">
    <property type="entry name" value="Eco57I"/>
    <property type="match status" value="1"/>
</dbReference>
<evidence type="ECO:0000256" key="6">
    <source>
        <dbReference type="SAM" id="MobiDB-lite"/>
    </source>
</evidence>
<dbReference type="GO" id="GO:0032259">
    <property type="term" value="P:methylation"/>
    <property type="evidence" value="ECO:0007669"/>
    <property type="project" value="UniProtKB-KW"/>
</dbReference>
<sequence length="446" mass="51540">MNYNEILEKIKDYLPVRENEKDKFGEVFTPPTLIDELLDQLPADVWSNPDLKWLDPASGIGNFFMLVFYRLMTGLAKKIPNKTKRSQHILKKMLFMTELNLKNVKIARTVFGTDAQIVGADFLTHRFDHKYDIIIGNLPFNEETNKNNKKTVALWTKFVDKSLDLLNSGGYMAFIHPPGWRSPDNKTNLWAKLTHKQMMYLHIYGAEATKKLFNVNTKIDLYVLKNTPADKDTIVIDEVGEKHSIDLTKISFLPNYKFKEIQHLLVSGKNTKNTKNTKNNTNKNSLTILHDTAYSTSKTKEIKDVVFKYPVISSITNGNKINLRYSNTKNKGHFHVAKVIINSGRYPYPYNDFNGEYAMTQNLFAIPITSKKQGDDIVRAISSEEFNTILKATKWGTYAIDYKLFKHFVKDFYKSFLAVRNKTKKKDMGGNNRKTKKLKNYKTKKL</sequence>
<dbReference type="InterPro" id="IPR050953">
    <property type="entry name" value="N4_N6_ade-DNA_methylase"/>
</dbReference>
<organism evidence="8">
    <name type="scientific">viral metagenome</name>
    <dbReference type="NCBI Taxonomy" id="1070528"/>
    <lineage>
        <taxon>unclassified sequences</taxon>
        <taxon>metagenomes</taxon>
        <taxon>organismal metagenomes</taxon>
    </lineage>
</organism>
<evidence type="ECO:0000313" key="8">
    <source>
        <dbReference type="EMBL" id="QHT79656.1"/>
    </source>
</evidence>
<dbReference type="AlphaFoldDB" id="A0A6C0HHR7"/>
<evidence type="ECO:0000256" key="1">
    <source>
        <dbReference type="ARBA" id="ARBA00011900"/>
    </source>
</evidence>
<accession>A0A6C0HHR7</accession>
<evidence type="ECO:0000256" key="5">
    <source>
        <dbReference type="ARBA" id="ARBA00047942"/>
    </source>
</evidence>
<dbReference type="GO" id="GO:0009007">
    <property type="term" value="F:site-specific DNA-methyltransferase (adenine-specific) activity"/>
    <property type="evidence" value="ECO:0007669"/>
    <property type="project" value="UniProtKB-EC"/>
</dbReference>
<dbReference type="InterPro" id="IPR029063">
    <property type="entry name" value="SAM-dependent_MTases_sf"/>
</dbReference>
<dbReference type="PANTHER" id="PTHR33841:SF1">
    <property type="entry name" value="DNA METHYLTRANSFERASE A"/>
    <property type="match status" value="1"/>
</dbReference>
<dbReference type="EMBL" id="MN739951">
    <property type="protein sequence ID" value="QHT79656.1"/>
    <property type="molecule type" value="Genomic_DNA"/>
</dbReference>
<dbReference type="PRINTS" id="PR00507">
    <property type="entry name" value="N12N6MTFRASE"/>
</dbReference>
<dbReference type="PANTHER" id="PTHR33841">
    <property type="entry name" value="DNA METHYLTRANSFERASE YEEA-RELATED"/>
    <property type="match status" value="1"/>
</dbReference>
<keyword evidence="3" id="KW-0808">Transferase</keyword>
<evidence type="ECO:0000256" key="4">
    <source>
        <dbReference type="ARBA" id="ARBA00022691"/>
    </source>
</evidence>
<proteinExistence type="predicted"/>
<keyword evidence="2" id="KW-0489">Methyltransferase</keyword>
<feature type="region of interest" description="Disordered" evidence="6">
    <location>
        <begin position="424"/>
        <end position="446"/>
    </location>
</feature>